<keyword evidence="2" id="KW-0067">ATP-binding</keyword>
<dbReference type="GO" id="GO:0005524">
    <property type="term" value="F:ATP binding"/>
    <property type="evidence" value="ECO:0007669"/>
    <property type="project" value="UniProtKB-KW"/>
</dbReference>
<protein>
    <submittedName>
        <fullName evidence="2">ATP-binding protein</fullName>
    </submittedName>
</protein>
<dbReference type="GeneID" id="30671625"/>
<comment type="caution">
    <text evidence="2">The sequence shown here is derived from an EMBL/GenBank/DDBJ whole genome shotgun (WGS) entry which is preliminary data.</text>
</comment>
<gene>
    <name evidence="2" type="ORF">P8X34_08425</name>
</gene>
<dbReference type="InterPro" id="IPR011579">
    <property type="entry name" value="ATPase_dom"/>
</dbReference>
<dbReference type="Pfam" id="PF01637">
    <property type="entry name" value="ATPase_2"/>
    <property type="match status" value="1"/>
</dbReference>
<keyword evidence="2" id="KW-0547">Nucleotide-binding</keyword>
<dbReference type="RefSeq" id="WP_082775945.1">
    <property type="nucleotide sequence ID" value="NZ_CP010835.1"/>
</dbReference>
<evidence type="ECO:0000313" key="2">
    <source>
        <dbReference type="EMBL" id="MFA4804751.1"/>
    </source>
</evidence>
<keyword evidence="3" id="KW-1185">Reference proteome</keyword>
<dbReference type="Proteomes" id="UP001571980">
    <property type="component" value="Unassembled WGS sequence"/>
</dbReference>
<evidence type="ECO:0000259" key="1">
    <source>
        <dbReference type="Pfam" id="PF01637"/>
    </source>
</evidence>
<sequence length="42" mass="4809">MFFDREKELKELMGFVGYGPNSMMFVYGSINSGKNNRDDGAR</sequence>
<accession>A0ABV4T4G2</accession>
<evidence type="ECO:0000313" key="3">
    <source>
        <dbReference type="Proteomes" id="UP001571980"/>
    </source>
</evidence>
<organism evidence="2 3">
    <name type="scientific">Pyrococcus kukulkanii</name>
    <dbReference type="NCBI Taxonomy" id="1609559"/>
    <lineage>
        <taxon>Archaea</taxon>
        <taxon>Methanobacteriati</taxon>
        <taxon>Methanobacteriota</taxon>
        <taxon>Thermococci</taxon>
        <taxon>Thermococcales</taxon>
        <taxon>Thermococcaceae</taxon>
        <taxon>Pyrococcus</taxon>
    </lineage>
</organism>
<name>A0ABV4T4G2_9EURY</name>
<feature type="domain" description="ATPase" evidence="1">
    <location>
        <begin position="2"/>
        <end position="34"/>
    </location>
</feature>
<reference evidence="2 3" key="1">
    <citation type="submission" date="2023-03" db="EMBL/GenBank/DDBJ databases">
        <title>Speciation in Pyrococcus: adaptation to high temperature as a mechanism.</title>
        <authorList>
            <person name="Gu J."/>
        </authorList>
    </citation>
    <scope>NUCLEOTIDE SEQUENCE [LARGE SCALE GENOMIC DNA]</scope>
    <source>
        <strain evidence="2 3">LMOA34</strain>
    </source>
</reference>
<dbReference type="EMBL" id="JARRIG010000005">
    <property type="protein sequence ID" value="MFA4804751.1"/>
    <property type="molecule type" value="Genomic_DNA"/>
</dbReference>
<proteinExistence type="predicted"/>